<dbReference type="KEGG" id="rsin:B6N60_03476"/>
<dbReference type="EMBL" id="CP021056">
    <property type="protein sequence ID" value="QXE24768.1"/>
    <property type="molecule type" value="Genomic_DNA"/>
</dbReference>
<reference evidence="2" key="1">
    <citation type="submission" date="2017-04" db="EMBL/GenBank/DDBJ databases">
        <title>Genome deletions in a multicellular cyanobacterial endosymbiont for morphological adaptation in marine diatoms.</title>
        <authorList>
            <person name="Wang Y."/>
            <person name="Gao H."/>
            <person name="Li R."/>
            <person name="Xu X."/>
        </authorList>
    </citation>
    <scope>NUCLEOTIDE SEQUENCE</scope>
    <source>
        <strain evidence="2">FACHB 800</strain>
    </source>
</reference>
<feature type="coiled-coil region" evidence="1">
    <location>
        <begin position="3"/>
        <end position="48"/>
    </location>
</feature>
<keyword evidence="1" id="KW-0175">Coiled coil</keyword>
<gene>
    <name evidence="2" type="ORF">B6N60_03476</name>
</gene>
<sequence length="57" mass="6925">MLKQQQINEIENARSLAKSQLEELHRNEKNYQETVQRLEQQINEQNSREREQIDFPA</sequence>
<evidence type="ECO:0000313" key="2">
    <source>
        <dbReference type="EMBL" id="QXE24768.1"/>
    </source>
</evidence>
<name>A0A975T9N3_9NOST</name>
<keyword evidence="3" id="KW-1185">Reference proteome</keyword>
<accession>A0A975T9N3</accession>
<evidence type="ECO:0000313" key="3">
    <source>
        <dbReference type="Proteomes" id="UP000683511"/>
    </source>
</evidence>
<dbReference type="AlphaFoldDB" id="A0A975T9N3"/>
<dbReference type="Proteomes" id="UP000683511">
    <property type="component" value="Chromosome"/>
</dbReference>
<evidence type="ECO:0000256" key="1">
    <source>
        <dbReference type="SAM" id="Coils"/>
    </source>
</evidence>
<protein>
    <submittedName>
        <fullName evidence="2">Uncharacterized protein</fullName>
    </submittedName>
</protein>
<organism evidence="2 3">
    <name type="scientific">Richelia sinica FACHB-800</name>
    <dbReference type="NCBI Taxonomy" id="1357546"/>
    <lineage>
        <taxon>Bacteria</taxon>
        <taxon>Bacillati</taxon>
        <taxon>Cyanobacteriota</taxon>
        <taxon>Cyanophyceae</taxon>
        <taxon>Nostocales</taxon>
        <taxon>Nostocaceae</taxon>
        <taxon>Richelia</taxon>
    </lineage>
</organism>
<proteinExistence type="predicted"/>